<feature type="region of interest" description="Disordered" evidence="7">
    <location>
        <begin position="132"/>
        <end position="169"/>
    </location>
</feature>
<dbReference type="InterPro" id="IPR001138">
    <property type="entry name" value="Zn2Cys6_DnaBD"/>
</dbReference>
<evidence type="ECO:0000256" key="5">
    <source>
        <dbReference type="ARBA" id="ARBA00023163"/>
    </source>
</evidence>
<dbReference type="PANTHER" id="PTHR31845:SF21">
    <property type="entry name" value="REGULATORY PROTEIN LEU3"/>
    <property type="match status" value="1"/>
</dbReference>
<reference evidence="10" key="2">
    <citation type="journal article" date="2018" name="Nat. Commun.">
        <title>Extreme sensitivity to ultraviolet light in the fungal pathogen causing white-nose syndrome of bats.</title>
        <authorList>
            <person name="Palmer J.M."/>
            <person name="Drees K.P."/>
            <person name="Foster J.T."/>
            <person name="Lindner D.L."/>
        </authorList>
    </citation>
    <scope>NUCLEOTIDE SEQUENCE [LARGE SCALE GENOMIC DNA]</scope>
    <source>
        <strain evidence="10">UAMH 10579</strain>
    </source>
</reference>
<dbReference type="GO" id="GO:0006351">
    <property type="term" value="P:DNA-templated transcription"/>
    <property type="evidence" value="ECO:0007669"/>
    <property type="project" value="InterPro"/>
</dbReference>
<evidence type="ECO:0000256" key="1">
    <source>
        <dbReference type="ARBA" id="ARBA00004123"/>
    </source>
</evidence>
<dbReference type="EMBL" id="KV460258">
    <property type="protein sequence ID" value="OBT93086.1"/>
    <property type="molecule type" value="Genomic_DNA"/>
</dbReference>
<sequence length="686" mass="75240">MDAANINSTTRQASTPTPTASAAPPAPPAATSAAGGSPGTATKRKRIACTLCRESKVRCVGPSDRCARCERLGVECRTDKGFRRSNKRSKVEALERQVERLLEAAEQGGGAELRSLRGSMAPMGGSMGVEEGAPATPRTMGGEEGSAVGVRGRESEGPGERSAGVPRAVERPVTAERIEGVTPGPEGTTARVLEGVEVSAGQIDSLFRLYFARFHPFLPLLDPARSPDQYYESSTLLFWAIITIAARRHRDYPRLLESLTGPVSTLLWKTVQISAAELMNLWPVQAFIILCTWPLPSNRVWTDPSFMLSNIAVTSAIQIGLHRPEHPKEFLARPSRQYVDFVVNESETSERMRTWAACNIISQSITADFGHGSAGPCFDWAIDQACDNGLGTFSLPDEIRHCLIIQRFCYRVTKAMMTGANSTGLPLEHDRYLQLMLLEEELNVIEQQLGSQLSEINHLRHCEARLYLNLYHFLDSTLTEPRRNGILKAHHAASTLITRLITSHPDSNGWYDRLLYAPLHTFRLLCTACIVLITTINSTYSEYLDAAAGKLLFNSAVFAMRRMSIREGDGPEKGACVMAEMWGACEVAYKRQPGEPRIRIKARMAASLTYDTFLRRHVFSTCHKGGVNAAAADKGLPTPAGGDGGGGDGGEAGLMEDCIMDYWQDYPNPSYIWDDDFSTSLADFIT</sequence>
<feature type="domain" description="Zn(2)-C6 fungal-type" evidence="8">
    <location>
        <begin position="48"/>
        <end position="78"/>
    </location>
</feature>
<evidence type="ECO:0000313" key="10">
    <source>
        <dbReference type="Proteomes" id="UP000091956"/>
    </source>
</evidence>
<keyword evidence="5" id="KW-0804">Transcription</keyword>
<dbReference type="STRING" id="342668.A0A1B8GB73"/>
<dbReference type="Pfam" id="PF00172">
    <property type="entry name" value="Zn_clus"/>
    <property type="match status" value="1"/>
</dbReference>
<dbReference type="SUPFAM" id="SSF57701">
    <property type="entry name" value="Zn2/Cys6 DNA-binding domain"/>
    <property type="match status" value="1"/>
</dbReference>
<keyword evidence="2" id="KW-0479">Metal-binding</keyword>
<evidence type="ECO:0000313" key="9">
    <source>
        <dbReference type="EMBL" id="OBT93086.1"/>
    </source>
</evidence>
<keyword evidence="10" id="KW-1185">Reference proteome</keyword>
<accession>A0A1B8GB73</accession>
<evidence type="ECO:0000259" key="8">
    <source>
        <dbReference type="PROSITE" id="PS50048"/>
    </source>
</evidence>
<reference evidence="9 10" key="1">
    <citation type="submission" date="2016-03" db="EMBL/GenBank/DDBJ databases">
        <title>Comparative genomics of Pseudogymnoascus destructans, the fungus causing white-nose syndrome of bats.</title>
        <authorList>
            <person name="Palmer J.M."/>
            <person name="Drees K.P."/>
            <person name="Foster J.T."/>
            <person name="Lindner D.L."/>
        </authorList>
    </citation>
    <scope>NUCLEOTIDE SEQUENCE [LARGE SCALE GENOMIC DNA]</scope>
    <source>
        <strain evidence="9 10">UAMH 10579</strain>
    </source>
</reference>
<dbReference type="GO" id="GO:0005634">
    <property type="term" value="C:nucleus"/>
    <property type="evidence" value="ECO:0007669"/>
    <property type="project" value="UniProtKB-SubCell"/>
</dbReference>
<dbReference type="InterPro" id="IPR007219">
    <property type="entry name" value="XnlR_reg_dom"/>
</dbReference>
<evidence type="ECO:0000256" key="7">
    <source>
        <dbReference type="SAM" id="MobiDB-lite"/>
    </source>
</evidence>
<feature type="compositionally biased region" description="Low complexity" evidence="7">
    <location>
        <begin position="13"/>
        <end position="41"/>
    </location>
</feature>
<dbReference type="Pfam" id="PF04082">
    <property type="entry name" value="Fungal_trans"/>
    <property type="match status" value="1"/>
</dbReference>
<protein>
    <recommendedName>
        <fullName evidence="8">Zn(2)-C6 fungal-type domain-containing protein</fullName>
    </recommendedName>
</protein>
<dbReference type="GO" id="GO:0008270">
    <property type="term" value="F:zinc ion binding"/>
    <property type="evidence" value="ECO:0007669"/>
    <property type="project" value="InterPro"/>
</dbReference>
<dbReference type="OrthoDB" id="3163292at2759"/>
<dbReference type="Gene3D" id="4.10.240.10">
    <property type="entry name" value="Zn(2)-C6 fungal-type DNA-binding domain"/>
    <property type="match status" value="1"/>
</dbReference>
<gene>
    <name evidence="9" type="ORF">VE01_09019</name>
</gene>
<dbReference type="Proteomes" id="UP000091956">
    <property type="component" value="Unassembled WGS sequence"/>
</dbReference>
<dbReference type="GO" id="GO:0000976">
    <property type="term" value="F:transcription cis-regulatory region binding"/>
    <property type="evidence" value="ECO:0007669"/>
    <property type="project" value="TreeGrafter"/>
</dbReference>
<dbReference type="PANTHER" id="PTHR31845">
    <property type="entry name" value="FINGER DOMAIN PROTEIN, PUTATIVE-RELATED"/>
    <property type="match status" value="1"/>
</dbReference>
<dbReference type="SMART" id="SM00066">
    <property type="entry name" value="GAL4"/>
    <property type="match status" value="1"/>
</dbReference>
<feature type="compositionally biased region" description="Polar residues" evidence="7">
    <location>
        <begin position="1"/>
        <end position="12"/>
    </location>
</feature>
<dbReference type="CDD" id="cd00067">
    <property type="entry name" value="GAL4"/>
    <property type="match status" value="1"/>
</dbReference>
<name>A0A1B8GB73_9PEZI</name>
<dbReference type="RefSeq" id="XP_018126819.1">
    <property type="nucleotide sequence ID" value="XM_018278436.2"/>
</dbReference>
<keyword evidence="3" id="KW-0805">Transcription regulation</keyword>
<evidence type="ECO:0000256" key="6">
    <source>
        <dbReference type="ARBA" id="ARBA00023242"/>
    </source>
</evidence>
<dbReference type="GO" id="GO:0000981">
    <property type="term" value="F:DNA-binding transcription factor activity, RNA polymerase II-specific"/>
    <property type="evidence" value="ECO:0007669"/>
    <property type="project" value="InterPro"/>
</dbReference>
<dbReference type="GeneID" id="28842405"/>
<keyword evidence="4" id="KW-0238">DNA-binding</keyword>
<evidence type="ECO:0000256" key="3">
    <source>
        <dbReference type="ARBA" id="ARBA00023015"/>
    </source>
</evidence>
<dbReference type="CDD" id="cd12148">
    <property type="entry name" value="fungal_TF_MHR"/>
    <property type="match status" value="1"/>
</dbReference>
<evidence type="ECO:0000256" key="2">
    <source>
        <dbReference type="ARBA" id="ARBA00022723"/>
    </source>
</evidence>
<dbReference type="InterPro" id="IPR051089">
    <property type="entry name" value="prtT"/>
</dbReference>
<dbReference type="AlphaFoldDB" id="A0A1B8GB73"/>
<dbReference type="PROSITE" id="PS50048">
    <property type="entry name" value="ZN2_CY6_FUNGAL_2"/>
    <property type="match status" value="1"/>
</dbReference>
<organism evidence="9 10">
    <name type="scientific">Pseudogymnoascus verrucosus</name>
    <dbReference type="NCBI Taxonomy" id="342668"/>
    <lineage>
        <taxon>Eukaryota</taxon>
        <taxon>Fungi</taxon>
        <taxon>Dikarya</taxon>
        <taxon>Ascomycota</taxon>
        <taxon>Pezizomycotina</taxon>
        <taxon>Leotiomycetes</taxon>
        <taxon>Thelebolales</taxon>
        <taxon>Thelebolaceae</taxon>
        <taxon>Pseudogymnoascus</taxon>
    </lineage>
</organism>
<evidence type="ECO:0000256" key="4">
    <source>
        <dbReference type="ARBA" id="ARBA00023125"/>
    </source>
</evidence>
<dbReference type="PROSITE" id="PS00463">
    <property type="entry name" value="ZN2_CY6_FUNGAL_1"/>
    <property type="match status" value="1"/>
</dbReference>
<keyword evidence="6" id="KW-0539">Nucleus</keyword>
<proteinExistence type="predicted"/>
<dbReference type="InterPro" id="IPR036864">
    <property type="entry name" value="Zn2-C6_fun-type_DNA-bd_sf"/>
</dbReference>
<comment type="subcellular location">
    <subcellularLocation>
        <location evidence="1">Nucleus</location>
    </subcellularLocation>
</comment>
<feature type="region of interest" description="Disordered" evidence="7">
    <location>
        <begin position="1"/>
        <end position="41"/>
    </location>
</feature>